<sequence length="338" mass="38110">MNLNYKPNNTFTLVLEHINNTFNQVACSGSALVIIHNDSIVLEEYIGKQSKEPDARTVQQDTQFHVASVRKSYIGFAVAFAVHNRYIQSIDDLVLNYLPELDGAIWKGTTIRHLLTHTHGLNGKGDGTYREYPVGQNWTYRQVGVEALTKIVKRVTEKTISEIIHEQVFTPLGFHQSDWYAQKNNKLVDLIHREEEVHALETSESVDGTKMNMYVSARELAFWGYFHLKQGNLNGKQIVPIEIIQLATSLQSPHTLAGDLPRNGFLWFVQGIPAKKSEIGQTVPLGSYQILGYTTVTLLVIPQENIVAVRMFNSVGSPEGYDYLADVRSFGDRVMECV</sequence>
<dbReference type="InterPro" id="IPR001466">
    <property type="entry name" value="Beta-lactam-related"/>
</dbReference>
<gene>
    <name evidence="2" type="ORF">J7W16_11225</name>
</gene>
<dbReference type="EMBL" id="JAGKSQ010000004">
    <property type="protein sequence ID" value="MBP3951706.1"/>
    <property type="molecule type" value="Genomic_DNA"/>
</dbReference>
<accession>A0A940WSY1</accession>
<dbReference type="Pfam" id="PF00144">
    <property type="entry name" value="Beta-lactamase"/>
    <property type="match status" value="1"/>
</dbReference>
<feature type="domain" description="Beta-lactamase-related" evidence="1">
    <location>
        <begin position="26"/>
        <end position="324"/>
    </location>
</feature>
<dbReference type="PANTHER" id="PTHR43283:SF7">
    <property type="entry name" value="BETA-LACTAMASE-RELATED DOMAIN-CONTAINING PROTEIN"/>
    <property type="match status" value="1"/>
</dbReference>
<dbReference type="SUPFAM" id="SSF56601">
    <property type="entry name" value="beta-lactamase/transpeptidase-like"/>
    <property type="match status" value="1"/>
</dbReference>
<comment type="caution">
    <text evidence="2">The sequence shown here is derived from an EMBL/GenBank/DDBJ whole genome shotgun (WGS) entry which is preliminary data.</text>
</comment>
<dbReference type="PANTHER" id="PTHR43283">
    <property type="entry name" value="BETA-LACTAMASE-RELATED"/>
    <property type="match status" value="1"/>
</dbReference>
<dbReference type="InterPro" id="IPR050789">
    <property type="entry name" value="Diverse_Enzym_Activities"/>
</dbReference>
<evidence type="ECO:0000259" key="1">
    <source>
        <dbReference type="Pfam" id="PF00144"/>
    </source>
</evidence>
<dbReference type="Gene3D" id="3.40.710.10">
    <property type="entry name" value="DD-peptidase/beta-lactamase superfamily"/>
    <property type="match status" value="1"/>
</dbReference>
<dbReference type="InterPro" id="IPR012338">
    <property type="entry name" value="Beta-lactam/transpept-like"/>
</dbReference>
<proteinExistence type="predicted"/>
<name>A0A940WSY1_9BACI</name>
<organism evidence="2 3">
    <name type="scientific">Halalkalibacter suaedae</name>
    <dbReference type="NCBI Taxonomy" id="2822140"/>
    <lineage>
        <taxon>Bacteria</taxon>
        <taxon>Bacillati</taxon>
        <taxon>Bacillota</taxon>
        <taxon>Bacilli</taxon>
        <taxon>Bacillales</taxon>
        <taxon>Bacillaceae</taxon>
        <taxon>Halalkalibacter</taxon>
    </lineage>
</organism>
<dbReference type="AlphaFoldDB" id="A0A940WSY1"/>
<evidence type="ECO:0000313" key="2">
    <source>
        <dbReference type="EMBL" id="MBP3951706.1"/>
    </source>
</evidence>
<reference evidence="2" key="1">
    <citation type="submission" date="2021-03" db="EMBL/GenBank/DDBJ databases">
        <title>Bacillus suaedae sp. nov., isolated from Suaeda aralocaspica.</title>
        <authorList>
            <person name="Lei R.F.R."/>
        </authorList>
    </citation>
    <scope>NUCLEOTIDE SEQUENCE</scope>
    <source>
        <strain evidence="2">YZJH907-2</strain>
    </source>
</reference>
<evidence type="ECO:0000313" key="3">
    <source>
        <dbReference type="Proteomes" id="UP000678228"/>
    </source>
</evidence>
<protein>
    <submittedName>
        <fullName evidence="2">Beta-lactamase family protein</fullName>
    </submittedName>
</protein>
<dbReference type="Proteomes" id="UP000678228">
    <property type="component" value="Unassembled WGS sequence"/>
</dbReference>
<dbReference type="RefSeq" id="WP_210597401.1">
    <property type="nucleotide sequence ID" value="NZ_JAGKSQ010000004.1"/>
</dbReference>
<keyword evidence="3" id="KW-1185">Reference proteome</keyword>